<dbReference type="PROSITE" id="PS01087">
    <property type="entry name" value="RADICAL_ACTIVATING"/>
    <property type="match status" value="1"/>
</dbReference>
<evidence type="ECO:0000259" key="11">
    <source>
        <dbReference type="PROSITE" id="PS51918"/>
    </source>
</evidence>
<evidence type="ECO:0000313" key="13">
    <source>
        <dbReference type="Proteomes" id="UP000652477"/>
    </source>
</evidence>
<evidence type="ECO:0000259" key="10">
    <source>
        <dbReference type="PROSITE" id="PS51379"/>
    </source>
</evidence>
<dbReference type="InterPro" id="IPR034457">
    <property type="entry name" value="Organic_radical-activating"/>
</dbReference>
<dbReference type="GO" id="GO:0046872">
    <property type="term" value="F:metal ion binding"/>
    <property type="evidence" value="ECO:0007669"/>
    <property type="project" value="UniProtKB-KW"/>
</dbReference>
<dbReference type="InterPro" id="IPR001989">
    <property type="entry name" value="Radical_activat_CS"/>
</dbReference>
<comment type="cofactor">
    <cofactor evidence="1">
        <name>[4Fe-4S] cluster</name>
        <dbReference type="ChEBI" id="CHEBI:49883"/>
    </cofactor>
</comment>
<comment type="catalytic activity">
    <reaction evidence="9">
        <text>glycyl-[protein] + reduced [flavodoxin] + S-adenosyl-L-methionine = glycin-2-yl radical-[protein] + semiquinone [flavodoxin] + 5'-deoxyadenosine + L-methionine + H(+)</text>
        <dbReference type="Rhea" id="RHEA:61976"/>
        <dbReference type="Rhea" id="RHEA-COMP:10622"/>
        <dbReference type="Rhea" id="RHEA-COMP:14480"/>
        <dbReference type="Rhea" id="RHEA-COMP:15993"/>
        <dbReference type="Rhea" id="RHEA-COMP:15994"/>
        <dbReference type="ChEBI" id="CHEBI:15378"/>
        <dbReference type="ChEBI" id="CHEBI:17319"/>
        <dbReference type="ChEBI" id="CHEBI:29947"/>
        <dbReference type="ChEBI" id="CHEBI:32722"/>
        <dbReference type="ChEBI" id="CHEBI:57618"/>
        <dbReference type="ChEBI" id="CHEBI:57844"/>
        <dbReference type="ChEBI" id="CHEBI:59789"/>
        <dbReference type="ChEBI" id="CHEBI:140311"/>
    </reaction>
</comment>
<dbReference type="SFLD" id="SFLDS00029">
    <property type="entry name" value="Radical_SAM"/>
    <property type="match status" value="1"/>
</dbReference>
<evidence type="ECO:0000256" key="2">
    <source>
        <dbReference type="ARBA" id="ARBA00009777"/>
    </source>
</evidence>
<dbReference type="RefSeq" id="WP_186874328.1">
    <property type="nucleotide sequence ID" value="NZ_JACOPF010000001.1"/>
</dbReference>
<feature type="domain" description="4Fe-4S ferredoxin-type" evidence="10">
    <location>
        <begin position="45"/>
        <end position="74"/>
    </location>
</feature>
<gene>
    <name evidence="12" type="ORF">H8S37_01715</name>
</gene>
<dbReference type="Pfam" id="PF04055">
    <property type="entry name" value="Radical_SAM"/>
    <property type="match status" value="1"/>
</dbReference>
<proteinExistence type="inferred from homology"/>
<dbReference type="PROSITE" id="PS51379">
    <property type="entry name" value="4FE4S_FER_2"/>
    <property type="match status" value="2"/>
</dbReference>
<evidence type="ECO:0000256" key="6">
    <source>
        <dbReference type="ARBA" id="ARBA00023002"/>
    </source>
</evidence>
<keyword evidence="3" id="KW-0004">4Fe-4S</keyword>
<evidence type="ECO:0000256" key="1">
    <source>
        <dbReference type="ARBA" id="ARBA00001966"/>
    </source>
</evidence>
<dbReference type="GO" id="GO:0016491">
    <property type="term" value="F:oxidoreductase activity"/>
    <property type="evidence" value="ECO:0007669"/>
    <property type="project" value="UniProtKB-KW"/>
</dbReference>
<evidence type="ECO:0000256" key="7">
    <source>
        <dbReference type="ARBA" id="ARBA00023004"/>
    </source>
</evidence>
<dbReference type="PANTHER" id="PTHR30352">
    <property type="entry name" value="PYRUVATE FORMATE-LYASE-ACTIVATING ENZYME"/>
    <property type="match status" value="1"/>
</dbReference>
<dbReference type="SFLD" id="SFLDG01118">
    <property type="entry name" value="activating_enzymes__group_2"/>
    <property type="match status" value="1"/>
</dbReference>
<sequence length="308" mass="34022">MKSLIGGIQKFSTGDGPGIRTTVFLKGCPLNCRWCHNPELISFENQLMYTKKKCIVCGACASVCPTGAIGVDKENNFIYQKEKCQKCFACTEVCYTGALRTTAKYMTIEEIMKLVIQDKGYYVHTGGGLTISGGECLSSGRFALELARKAKKQGIDVAIETSGMGDYDTLYKLGEAVDHILFDLKAIDDSVHKKYVGASNKKILENLKRIAAIPSLNAKIQIRMPMIHPVNDGEKMIQDSIAFMKENGLFDAALLPYHEMGLSKSAALGMEIVRFEEPAEESLRGIWKKFMDAGFHVTVSGKDFLKNK</sequence>
<dbReference type="PANTHER" id="PTHR30352:SF4">
    <property type="entry name" value="PYRUVATE FORMATE-LYASE 2-ACTIVATING ENZYME"/>
    <property type="match status" value="1"/>
</dbReference>
<keyword evidence="6" id="KW-0560">Oxidoreductase</keyword>
<keyword evidence="5" id="KW-0479">Metal-binding</keyword>
<dbReference type="NCBIfam" id="TIGR02494">
    <property type="entry name" value="PFLE_PFLC"/>
    <property type="match status" value="1"/>
</dbReference>
<keyword evidence="8" id="KW-0411">Iron-sulfur</keyword>
<name>A0A923LG23_9FIRM</name>
<dbReference type="PROSITE" id="PS00198">
    <property type="entry name" value="4FE4S_FER_1"/>
    <property type="match status" value="1"/>
</dbReference>
<evidence type="ECO:0000256" key="9">
    <source>
        <dbReference type="ARBA" id="ARBA00047365"/>
    </source>
</evidence>
<dbReference type="InterPro" id="IPR058240">
    <property type="entry name" value="rSAM_sf"/>
</dbReference>
<dbReference type="SFLD" id="SFLDG01066">
    <property type="entry name" value="organic_radical-activating_enz"/>
    <property type="match status" value="1"/>
</dbReference>
<dbReference type="Gene3D" id="3.80.30.10">
    <property type="entry name" value="pyruvate-formate lyase- activating enzyme"/>
    <property type="match status" value="1"/>
</dbReference>
<dbReference type="SUPFAM" id="SSF54862">
    <property type="entry name" value="4Fe-4S ferredoxins"/>
    <property type="match status" value="1"/>
</dbReference>
<dbReference type="InterPro" id="IPR012839">
    <property type="entry name" value="Organic_radical_activase"/>
</dbReference>
<evidence type="ECO:0000256" key="4">
    <source>
        <dbReference type="ARBA" id="ARBA00022691"/>
    </source>
</evidence>
<dbReference type="PROSITE" id="PS51918">
    <property type="entry name" value="RADICAL_SAM"/>
    <property type="match status" value="1"/>
</dbReference>
<accession>A0A923LG23</accession>
<comment type="caution">
    <text evidence="12">The sequence shown here is derived from an EMBL/GenBank/DDBJ whole genome shotgun (WGS) entry which is preliminary data.</text>
</comment>
<dbReference type="Proteomes" id="UP000652477">
    <property type="component" value="Unassembled WGS sequence"/>
</dbReference>
<dbReference type="InterPro" id="IPR007197">
    <property type="entry name" value="rSAM"/>
</dbReference>
<dbReference type="Pfam" id="PF13353">
    <property type="entry name" value="Fer4_12"/>
    <property type="match status" value="1"/>
</dbReference>
<dbReference type="InterPro" id="IPR017900">
    <property type="entry name" value="4Fe4S_Fe_S_CS"/>
</dbReference>
<keyword evidence="7" id="KW-0408">Iron</keyword>
<protein>
    <submittedName>
        <fullName evidence="12">Glycyl-radical enzyme activating protein</fullName>
    </submittedName>
</protein>
<organism evidence="12 13">
    <name type="scientific">Mediterraneibacter hominis</name>
    <dbReference type="NCBI Taxonomy" id="2763054"/>
    <lineage>
        <taxon>Bacteria</taxon>
        <taxon>Bacillati</taxon>
        <taxon>Bacillota</taxon>
        <taxon>Clostridia</taxon>
        <taxon>Lachnospirales</taxon>
        <taxon>Lachnospiraceae</taxon>
        <taxon>Mediterraneibacter</taxon>
    </lineage>
</organism>
<dbReference type="GO" id="GO:0051539">
    <property type="term" value="F:4 iron, 4 sulfur cluster binding"/>
    <property type="evidence" value="ECO:0007669"/>
    <property type="project" value="UniProtKB-KW"/>
</dbReference>
<evidence type="ECO:0000313" key="12">
    <source>
        <dbReference type="EMBL" id="MBC5687653.1"/>
    </source>
</evidence>
<dbReference type="EMBL" id="JACOPF010000001">
    <property type="protein sequence ID" value="MBC5687653.1"/>
    <property type="molecule type" value="Genomic_DNA"/>
</dbReference>
<dbReference type="InterPro" id="IPR040074">
    <property type="entry name" value="BssD/PflA/YjjW"/>
</dbReference>
<keyword evidence="4" id="KW-0949">S-adenosyl-L-methionine</keyword>
<dbReference type="PIRSF" id="PIRSF000371">
    <property type="entry name" value="PFL_act_enz"/>
    <property type="match status" value="1"/>
</dbReference>
<feature type="domain" description="4Fe-4S ferredoxin-type" evidence="10">
    <location>
        <begin position="75"/>
        <end position="104"/>
    </location>
</feature>
<dbReference type="InterPro" id="IPR017896">
    <property type="entry name" value="4Fe4S_Fe-S-bd"/>
</dbReference>
<dbReference type="Gene3D" id="3.30.70.20">
    <property type="match status" value="1"/>
</dbReference>
<comment type="similarity">
    <text evidence="2">Belongs to the organic radical-activating enzymes family.</text>
</comment>
<evidence type="ECO:0000256" key="3">
    <source>
        <dbReference type="ARBA" id="ARBA00022485"/>
    </source>
</evidence>
<reference evidence="12" key="1">
    <citation type="submission" date="2020-08" db="EMBL/GenBank/DDBJ databases">
        <title>Genome public.</title>
        <authorList>
            <person name="Liu C."/>
            <person name="Sun Q."/>
        </authorList>
    </citation>
    <scope>NUCLEOTIDE SEQUENCE</scope>
    <source>
        <strain evidence="12">NSJ-55</strain>
    </source>
</reference>
<keyword evidence="13" id="KW-1185">Reference proteome</keyword>
<evidence type="ECO:0000256" key="5">
    <source>
        <dbReference type="ARBA" id="ARBA00022723"/>
    </source>
</evidence>
<dbReference type="SUPFAM" id="SSF102114">
    <property type="entry name" value="Radical SAM enzymes"/>
    <property type="match status" value="1"/>
</dbReference>
<evidence type="ECO:0000256" key="8">
    <source>
        <dbReference type="ARBA" id="ARBA00023014"/>
    </source>
</evidence>
<feature type="domain" description="Radical SAM core" evidence="11">
    <location>
        <begin position="14"/>
        <end position="296"/>
    </location>
</feature>
<dbReference type="AlphaFoldDB" id="A0A923LG23"/>